<keyword evidence="5" id="KW-1185">Reference proteome</keyword>
<evidence type="ECO:0000256" key="1">
    <source>
        <dbReference type="SAM" id="Phobius"/>
    </source>
</evidence>
<gene>
    <name evidence="2" type="ORF">ERS852502_01969</name>
    <name evidence="3" type="ORF">RTSSTS7063_01891</name>
</gene>
<evidence type="ECO:0000313" key="2">
    <source>
        <dbReference type="EMBL" id="CUQ89411.1"/>
    </source>
</evidence>
<dbReference type="OrthoDB" id="9797415at2"/>
<dbReference type="EMBL" id="CABHNA010000064">
    <property type="protein sequence ID" value="VUX13436.1"/>
    <property type="molecule type" value="Genomic_DNA"/>
</dbReference>
<protein>
    <submittedName>
        <fullName evidence="2">Uncharacterized protein</fullName>
    </submittedName>
</protein>
<feature type="transmembrane region" description="Helical" evidence="1">
    <location>
        <begin position="7"/>
        <end position="29"/>
    </location>
</feature>
<dbReference type="EMBL" id="CZBX01000008">
    <property type="protein sequence ID" value="CUQ89411.1"/>
    <property type="molecule type" value="Genomic_DNA"/>
</dbReference>
<dbReference type="AlphaFoldDB" id="A0A174Y5T3"/>
<evidence type="ECO:0000313" key="5">
    <source>
        <dbReference type="Proteomes" id="UP000363661"/>
    </source>
</evidence>
<dbReference type="Proteomes" id="UP000078383">
    <property type="component" value="Unassembled WGS sequence"/>
</dbReference>
<evidence type="ECO:0000313" key="3">
    <source>
        <dbReference type="EMBL" id="VUX13436.1"/>
    </source>
</evidence>
<accession>A0A174Y5T3</accession>
<reference evidence="3 5" key="2">
    <citation type="submission" date="2019-07" db="EMBL/GenBank/DDBJ databases">
        <authorList>
            <person name="Hibberd C M."/>
            <person name="Gehrig L. J."/>
            <person name="Chang H.-W."/>
            <person name="Venkatesh S."/>
        </authorList>
    </citation>
    <scope>NUCLEOTIDE SEQUENCE [LARGE SCALE GENOMIC DNA]</scope>
    <source>
        <strain evidence="3">Ruminococcus_torques_SSTS_Bg7063</strain>
    </source>
</reference>
<dbReference type="GeneID" id="303257833"/>
<proteinExistence type="predicted"/>
<feature type="transmembrane region" description="Helical" evidence="1">
    <location>
        <begin position="41"/>
        <end position="62"/>
    </location>
</feature>
<keyword evidence="1" id="KW-0812">Transmembrane</keyword>
<keyword evidence="1" id="KW-1133">Transmembrane helix</keyword>
<dbReference type="Proteomes" id="UP000363661">
    <property type="component" value="Unassembled WGS sequence"/>
</dbReference>
<evidence type="ECO:0000313" key="4">
    <source>
        <dbReference type="Proteomes" id="UP000078383"/>
    </source>
</evidence>
<reference evidence="2 4" key="1">
    <citation type="submission" date="2015-09" db="EMBL/GenBank/DDBJ databases">
        <authorList>
            <consortium name="Pathogen Informatics"/>
        </authorList>
    </citation>
    <scope>NUCLEOTIDE SEQUENCE [LARGE SCALE GENOMIC DNA]</scope>
    <source>
        <strain evidence="2 4">2789STDY5834889</strain>
    </source>
</reference>
<name>A0A174Y5T3_9FIRM</name>
<dbReference type="RefSeq" id="WP_020436987.1">
    <property type="nucleotide sequence ID" value="NZ_CABHNA010000064.1"/>
</dbReference>
<organism evidence="2 4">
    <name type="scientific">[Ruminococcus] torques</name>
    <dbReference type="NCBI Taxonomy" id="33039"/>
    <lineage>
        <taxon>Bacteria</taxon>
        <taxon>Bacillati</taxon>
        <taxon>Bacillota</taxon>
        <taxon>Clostridia</taxon>
        <taxon>Lachnospirales</taxon>
        <taxon>Lachnospiraceae</taxon>
        <taxon>Mediterraneibacter</taxon>
    </lineage>
</organism>
<sequence>MKKLKRISALLGVFILIAMYLCTLIFALIDSPVASDLLKASIAATIFVPVILYGLLLVTRLLKDDSKDNSDHK</sequence>
<keyword evidence="1" id="KW-0472">Membrane</keyword>